<evidence type="ECO:0000256" key="5">
    <source>
        <dbReference type="ARBA" id="ARBA00022840"/>
    </source>
</evidence>
<dbReference type="EMBL" id="MN738862">
    <property type="protein sequence ID" value="QHT28535.1"/>
    <property type="molecule type" value="Genomic_DNA"/>
</dbReference>
<evidence type="ECO:0000256" key="3">
    <source>
        <dbReference type="ARBA" id="ARBA00022741"/>
    </source>
</evidence>
<dbReference type="InterPro" id="IPR020830">
    <property type="entry name" value="GlycerAld_3-P_DH_AS"/>
</dbReference>
<dbReference type="GO" id="GO:0016620">
    <property type="term" value="F:oxidoreductase activity, acting on the aldehyde or oxo group of donors, NAD or NADP as acceptor"/>
    <property type="evidence" value="ECO:0007669"/>
    <property type="project" value="InterPro"/>
</dbReference>
<dbReference type="InterPro" id="IPR036043">
    <property type="entry name" value="Phosphoglycerate_kinase_sf"/>
</dbReference>
<dbReference type="GO" id="GO:0006096">
    <property type="term" value="P:glycolytic process"/>
    <property type="evidence" value="ECO:0007669"/>
    <property type="project" value="InterPro"/>
</dbReference>
<dbReference type="Gene3D" id="3.40.50.1260">
    <property type="entry name" value="Phosphoglycerate kinase, N-terminal domain"/>
    <property type="match status" value="2"/>
</dbReference>
<dbReference type="PANTHER" id="PTHR43148">
    <property type="entry name" value="GLYCERALDEHYDE-3-PHOSPHATE DEHYDROGENASE 2"/>
    <property type="match status" value="1"/>
</dbReference>
<feature type="domain" description="Glyceraldehyde 3-phosphate dehydrogenase NAD(P) binding" evidence="7">
    <location>
        <begin position="2"/>
        <end position="150"/>
    </location>
</feature>
<dbReference type="PROSITE" id="PS00071">
    <property type="entry name" value="GAPDH"/>
    <property type="match status" value="1"/>
</dbReference>
<evidence type="ECO:0000256" key="6">
    <source>
        <dbReference type="ARBA" id="ARBA00023002"/>
    </source>
</evidence>
<dbReference type="InterPro" id="IPR020828">
    <property type="entry name" value="GlycerAld_3-P_DH_NAD(P)-bd"/>
</dbReference>
<dbReference type="AlphaFoldDB" id="A0A6C0EMF6"/>
<dbReference type="Gene3D" id="3.40.50.720">
    <property type="entry name" value="NAD(P)-binding Rossmann-like Domain"/>
    <property type="match status" value="1"/>
</dbReference>
<dbReference type="Pfam" id="PF00162">
    <property type="entry name" value="PGK"/>
    <property type="match status" value="1"/>
</dbReference>
<evidence type="ECO:0000256" key="1">
    <source>
        <dbReference type="ARBA" id="ARBA00013061"/>
    </source>
</evidence>
<proteinExistence type="predicted"/>
<keyword evidence="6" id="KW-0560">Oxidoreductase</keyword>
<dbReference type="EC" id="2.7.2.3" evidence="1"/>
<dbReference type="SUPFAM" id="SSF51735">
    <property type="entry name" value="NAD(P)-binding Rossmann-fold domains"/>
    <property type="match status" value="1"/>
</dbReference>
<dbReference type="InterPro" id="IPR020831">
    <property type="entry name" value="GlycerAld/Erythrose_P_DH"/>
</dbReference>
<evidence type="ECO:0000313" key="8">
    <source>
        <dbReference type="EMBL" id="QHT28535.1"/>
    </source>
</evidence>
<reference evidence="8" key="1">
    <citation type="journal article" date="2020" name="Nature">
        <title>Giant virus diversity and host interactions through global metagenomics.</title>
        <authorList>
            <person name="Schulz F."/>
            <person name="Roux S."/>
            <person name="Paez-Espino D."/>
            <person name="Jungbluth S."/>
            <person name="Walsh D.A."/>
            <person name="Denef V.J."/>
            <person name="McMahon K.D."/>
            <person name="Konstantinidis K.T."/>
            <person name="Eloe-Fadrosh E.A."/>
            <person name="Kyrpides N.C."/>
            <person name="Woyke T."/>
        </authorList>
    </citation>
    <scope>NUCLEOTIDE SEQUENCE</scope>
    <source>
        <strain evidence="8">GVMAG-M-3300001348-25</strain>
    </source>
</reference>
<dbReference type="GO" id="GO:0005524">
    <property type="term" value="F:ATP binding"/>
    <property type="evidence" value="ECO:0007669"/>
    <property type="project" value="UniProtKB-KW"/>
</dbReference>
<organism evidence="8">
    <name type="scientific">viral metagenome</name>
    <dbReference type="NCBI Taxonomy" id="1070528"/>
    <lineage>
        <taxon>unclassified sequences</taxon>
        <taxon>metagenomes</taxon>
        <taxon>organismal metagenomes</taxon>
    </lineage>
</organism>
<name>A0A6C0EMF6_9ZZZZ</name>
<dbReference type="InterPro" id="IPR001576">
    <property type="entry name" value="Phosphoglycerate_kinase"/>
</dbReference>
<dbReference type="PRINTS" id="PR00477">
    <property type="entry name" value="PHGLYCKINASE"/>
</dbReference>
<protein>
    <recommendedName>
        <fullName evidence="1">phosphoglycerate kinase</fullName>
        <ecNumber evidence="1">2.7.2.3</ecNumber>
    </recommendedName>
</protein>
<keyword evidence="4" id="KW-0418">Kinase</keyword>
<dbReference type="Gene3D" id="3.30.360.10">
    <property type="entry name" value="Dihydrodipicolinate Reductase, domain 2"/>
    <property type="match status" value="1"/>
</dbReference>
<dbReference type="SMART" id="SM00846">
    <property type="entry name" value="Gp_dh_N"/>
    <property type="match status" value="1"/>
</dbReference>
<dbReference type="GO" id="GO:0051287">
    <property type="term" value="F:NAD binding"/>
    <property type="evidence" value="ECO:0007669"/>
    <property type="project" value="InterPro"/>
</dbReference>
<dbReference type="InterPro" id="IPR020829">
    <property type="entry name" value="GlycerAld_3-P_DH_cat"/>
</dbReference>
<dbReference type="SUPFAM" id="SSF53748">
    <property type="entry name" value="Phosphoglycerate kinase"/>
    <property type="match status" value="1"/>
</dbReference>
<keyword evidence="5" id="KW-0067">ATP-binding</keyword>
<dbReference type="Pfam" id="PF00044">
    <property type="entry name" value="Gp_dh_N"/>
    <property type="match status" value="1"/>
</dbReference>
<keyword evidence="3" id="KW-0547">Nucleotide-binding</keyword>
<evidence type="ECO:0000256" key="2">
    <source>
        <dbReference type="ARBA" id="ARBA00022679"/>
    </source>
</evidence>
<keyword evidence="2" id="KW-0808">Transferase</keyword>
<dbReference type="Pfam" id="PF02800">
    <property type="entry name" value="Gp_dh_C"/>
    <property type="match status" value="1"/>
</dbReference>
<accession>A0A6C0EMF6</accession>
<sequence length="710" mass="80984">MVYVGLNGFGRIGKSIFLQLLNHKTLKIKAINVTKFELENLASYLENDSTHHYNKNWILKIIDETKFSINGETIHMFSQRDAGQLNWKKHDNIEYVIDCTGAYLTQDACKKHNVEYVVMCAPPKDNSPQFVVNVNEEKYRGENIVSNASCTTNSISPVLGFLEKKYKIVKANFTTIHATTASQNTIDTNHFNNRTSRSIINNIIPHSTGASKSIKALIPSLGGKVKGTSLRVPVNNVSIIDLNVTLSENVKIDELMDEMEKSGYILINKRKLVSSDFNTTTMPSIVDKDASMQLTDNEYKLMIWYDNEWSYSAQVIRLTEYMAKYNYATNNQVHPNFITNFDFQNREVILRVDWNIPFNKTDYSINDDFRIVSSLKTIEYILEQNPKRIMIISHLGRPKGNGYEEEYSWKHFMKHLQSYFNEQLHLLENGISIETLNELQENKHRLYLLENIRFHGEETKYNGTNNEIVDLYNKMGTIFVNDAFGCMHRGHMSITGFNGEEKAFGFLVQNEINCLELINKNINHEKILAIVGGGKMDDKIALLGELSKKVDGIYVSGGNINSIMKNDKYKNYIEEIKNNKSKIYLMKDGLASSDLNVPGTYYKSENLPKNNYFFDIGMQSIIELNNIIQEYDIIFWNGTLGVVENDLYSYGSRTLLELLIKSGKKIIVGGGDTACFVNKNNHNFYYVSTGGGASIDYISNGSLAGMKYFL</sequence>
<evidence type="ECO:0000259" key="7">
    <source>
        <dbReference type="SMART" id="SM00846"/>
    </source>
</evidence>
<dbReference type="InterPro" id="IPR036291">
    <property type="entry name" value="NAD(P)-bd_dom_sf"/>
</dbReference>
<dbReference type="GO" id="GO:0004618">
    <property type="term" value="F:phosphoglycerate kinase activity"/>
    <property type="evidence" value="ECO:0007669"/>
    <property type="project" value="UniProtKB-EC"/>
</dbReference>
<evidence type="ECO:0000256" key="4">
    <source>
        <dbReference type="ARBA" id="ARBA00022777"/>
    </source>
</evidence>
<dbReference type="InterPro" id="IPR015824">
    <property type="entry name" value="Phosphoglycerate_kinase_N"/>
</dbReference>
<dbReference type="SUPFAM" id="SSF55347">
    <property type="entry name" value="Glyceraldehyde-3-phosphate dehydrogenase-like, C-terminal domain"/>
    <property type="match status" value="1"/>
</dbReference>